<organism evidence="4">
    <name type="scientific">Rodentolepis nana</name>
    <name type="common">Dwarf tapeworm</name>
    <name type="synonym">Hymenolepis nana</name>
    <dbReference type="NCBI Taxonomy" id="102285"/>
    <lineage>
        <taxon>Eukaryota</taxon>
        <taxon>Metazoa</taxon>
        <taxon>Spiralia</taxon>
        <taxon>Lophotrochozoa</taxon>
        <taxon>Platyhelminthes</taxon>
        <taxon>Cestoda</taxon>
        <taxon>Eucestoda</taxon>
        <taxon>Cyclophyllidea</taxon>
        <taxon>Hymenolepididae</taxon>
        <taxon>Rodentolepis</taxon>
    </lineage>
</organism>
<gene>
    <name evidence="2" type="ORF">HNAJ_LOCUS8389</name>
</gene>
<dbReference type="WBParaSite" id="HNAJ_0000839301-mRNA-1">
    <property type="protein sequence ID" value="HNAJ_0000839301-mRNA-1"/>
    <property type="gene ID" value="HNAJ_0000839301"/>
</dbReference>
<evidence type="ECO:0000313" key="3">
    <source>
        <dbReference type="Proteomes" id="UP000278807"/>
    </source>
</evidence>
<proteinExistence type="predicted"/>
<feature type="compositionally biased region" description="Low complexity" evidence="1">
    <location>
        <begin position="65"/>
        <end position="88"/>
    </location>
</feature>
<dbReference type="STRING" id="102285.A0A0R3TM70"/>
<dbReference type="OrthoDB" id="6274322at2759"/>
<dbReference type="Proteomes" id="UP000278807">
    <property type="component" value="Unassembled WGS sequence"/>
</dbReference>
<keyword evidence="3" id="KW-1185">Reference proteome</keyword>
<accession>A0A0R3TM70</accession>
<evidence type="ECO:0000313" key="4">
    <source>
        <dbReference type="WBParaSite" id="HNAJ_0000839301-mRNA-1"/>
    </source>
</evidence>
<reference evidence="4" key="1">
    <citation type="submission" date="2017-02" db="UniProtKB">
        <authorList>
            <consortium name="WormBaseParasite"/>
        </authorList>
    </citation>
    <scope>IDENTIFICATION</scope>
</reference>
<feature type="region of interest" description="Disordered" evidence="1">
    <location>
        <begin position="65"/>
        <end position="108"/>
    </location>
</feature>
<feature type="compositionally biased region" description="Basic and acidic residues" evidence="1">
    <location>
        <begin position="93"/>
        <end position="108"/>
    </location>
</feature>
<feature type="region of interest" description="Disordered" evidence="1">
    <location>
        <begin position="238"/>
        <end position="266"/>
    </location>
</feature>
<reference evidence="2 3" key="2">
    <citation type="submission" date="2018-11" db="EMBL/GenBank/DDBJ databases">
        <authorList>
            <consortium name="Pathogen Informatics"/>
        </authorList>
    </citation>
    <scope>NUCLEOTIDE SEQUENCE [LARGE SCALE GENOMIC DNA]</scope>
</reference>
<dbReference type="AlphaFoldDB" id="A0A0R3TM70"/>
<name>A0A0R3TM70_RODNA</name>
<evidence type="ECO:0000313" key="2">
    <source>
        <dbReference type="EMBL" id="VDO04327.1"/>
    </source>
</evidence>
<evidence type="ECO:0000256" key="1">
    <source>
        <dbReference type="SAM" id="MobiDB-lite"/>
    </source>
</evidence>
<sequence>MPLGEASSNGIPLDLEFSLDEIRAELEKLGIKETSLAQLTAIKADLDKMIARDLDSLSLDGSGDRTLGSSSLTTTSSFSSEDSDLTLTIDPSTDEREGNETQSNEVDRGLADVISSLKDFEVQFSQRNCHSEPSAYETGSEVQFMRFLGFDEYTANSTVRKRWIDPIHNNNDFNREIVATSKRGSLRTSCSVQSKGGSSNNKFIENFSSASPLYETNPAILGRTHVSRVPLRSSQLENTGLDRNFPRPASAPTRRLFPSNQRRGVNRSDPVSLWRMYNSQWERQARNNLTSERALRWSVKAAMAVREVPLLNSSRRSLLYGPFSSHRL</sequence>
<protein>
    <submittedName>
        <fullName evidence="4">HYLS1_C domain-containing protein</fullName>
    </submittedName>
</protein>
<dbReference type="EMBL" id="UZAE01012278">
    <property type="protein sequence ID" value="VDO04327.1"/>
    <property type="molecule type" value="Genomic_DNA"/>
</dbReference>